<dbReference type="AlphaFoldDB" id="A0A8H2K4G6"/>
<keyword evidence="1" id="KW-1133">Transmembrane helix</keyword>
<evidence type="ECO:0000313" key="3">
    <source>
        <dbReference type="Proteomes" id="UP000316560"/>
    </source>
</evidence>
<evidence type="ECO:0000256" key="1">
    <source>
        <dbReference type="SAM" id="Phobius"/>
    </source>
</evidence>
<name>A0A8H2K4G6_9MICO</name>
<sequence>MLTIAEVSTAAGQIFAASSSDGDGGGFGFVFLLSGFLFYGAIYLRYRNVDKRHKHESETQATLQNVQEHDAFVTSKKGLTNRSMSGANNTAVRGMLRKFF</sequence>
<reference evidence="2 3" key="1">
    <citation type="submission" date="2019-06" db="EMBL/GenBank/DDBJ databases">
        <title>Sequencing the genomes of 1000 actinobacteria strains.</title>
        <authorList>
            <person name="Klenk H.-P."/>
        </authorList>
    </citation>
    <scope>NUCLEOTIDE SEQUENCE [LARGE SCALE GENOMIC DNA]</scope>
    <source>
        <strain evidence="2 3">DSM 21947</strain>
    </source>
</reference>
<evidence type="ECO:0000313" key="2">
    <source>
        <dbReference type="EMBL" id="TQO18794.1"/>
    </source>
</evidence>
<gene>
    <name evidence="2" type="ORF">FB472_0317</name>
</gene>
<keyword evidence="3" id="KW-1185">Reference proteome</keyword>
<protein>
    <submittedName>
        <fullName evidence="2">Uncharacterized protein</fullName>
    </submittedName>
</protein>
<accession>A0A8H2K4G6</accession>
<keyword evidence="1" id="KW-0812">Transmembrane</keyword>
<comment type="caution">
    <text evidence="2">The sequence shown here is derived from an EMBL/GenBank/DDBJ whole genome shotgun (WGS) entry which is preliminary data.</text>
</comment>
<feature type="transmembrane region" description="Helical" evidence="1">
    <location>
        <begin position="25"/>
        <end position="44"/>
    </location>
</feature>
<organism evidence="2 3">
    <name type="scientific">Rhodoglobus vestalii</name>
    <dbReference type="NCBI Taxonomy" id="193384"/>
    <lineage>
        <taxon>Bacteria</taxon>
        <taxon>Bacillati</taxon>
        <taxon>Actinomycetota</taxon>
        <taxon>Actinomycetes</taxon>
        <taxon>Micrococcales</taxon>
        <taxon>Microbacteriaceae</taxon>
        <taxon>Rhodoglobus</taxon>
    </lineage>
</organism>
<dbReference type="EMBL" id="VFRA01000001">
    <property type="protein sequence ID" value="TQO18794.1"/>
    <property type="molecule type" value="Genomic_DNA"/>
</dbReference>
<dbReference type="Proteomes" id="UP000316560">
    <property type="component" value="Unassembled WGS sequence"/>
</dbReference>
<proteinExistence type="predicted"/>
<keyword evidence="1" id="KW-0472">Membrane</keyword>